<dbReference type="InterPro" id="IPR011006">
    <property type="entry name" value="CheY-like_superfamily"/>
</dbReference>
<dbReference type="Proteomes" id="UP000807825">
    <property type="component" value="Unassembled WGS sequence"/>
</dbReference>
<evidence type="ECO:0000313" key="4">
    <source>
        <dbReference type="EMBL" id="MBI5248181.1"/>
    </source>
</evidence>
<accession>A0A9D6UXE2</accession>
<evidence type="ECO:0000256" key="1">
    <source>
        <dbReference type="ARBA" id="ARBA00022553"/>
    </source>
</evidence>
<dbReference type="PROSITE" id="PS50110">
    <property type="entry name" value="RESPONSE_REGULATORY"/>
    <property type="match status" value="1"/>
</dbReference>
<dbReference type="Pfam" id="PF00072">
    <property type="entry name" value="Response_reg"/>
    <property type="match status" value="1"/>
</dbReference>
<dbReference type="SMART" id="SM00448">
    <property type="entry name" value="REC"/>
    <property type="match status" value="1"/>
</dbReference>
<name>A0A9D6UXE2_9BACT</name>
<keyword evidence="1 2" id="KW-0597">Phosphoprotein</keyword>
<dbReference type="PANTHER" id="PTHR44591">
    <property type="entry name" value="STRESS RESPONSE REGULATOR PROTEIN 1"/>
    <property type="match status" value="1"/>
</dbReference>
<dbReference type="InterPro" id="IPR050595">
    <property type="entry name" value="Bact_response_regulator"/>
</dbReference>
<feature type="domain" description="Response regulatory" evidence="3">
    <location>
        <begin position="7"/>
        <end position="121"/>
    </location>
</feature>
<gene>
    <name evidence="4" type="ORF">HY912_01690</name>
</gene>
<dbReference type="CDD" id="cd00156">
    <property type="entry name" value="REC"/>
    <property type="match status" value="1"/>
</dbReference>
<dbReference type="SUPFAM" id="SSF52172">
    <property type="entry name" value="CheY-like"/>
    <property type="match status" value="1"/>
</dbReference>
<dbReference type="Gene3D" id="3.40.50.2300">
    <property type="match status" value="1"/>
</dbReference>
<evidence type="ECO:0000259" key="3">
    <source>
        <dbReference type="PROSITE" id="PS50110"/>
    </source>
</evidence>
<sequence>MTTRKESILLVDDDPEVVWALGRYFTRAGFPVTTCGDGEEAIALLEAGDFDTVITDIQMPRLNGLALVDWLRANRAGTRVVVITAFGGPSIRHLSIKKGAILYLEKPVDPDLLAEALLSSKEETAFSGNIDKIDILDYLQLMMLIGRQVVLEVSSKDGGQGLIFIDKGKVRHAKCEDLEGEEALFKCLCFEGGSFVNLPWTEPDKITINKPGDFLLMEAARKRDEARAGPKRMLEGCPE</sequence>
<dbReference type="InterPro" id="IPR001789">
    <property type="entry name" value="Sig_transdc_resp-reg_receiver"/>
</dbReference>
<dbReference type="EMBL" id="JACRDE010000049">
    <property type="protein sequence ID" value="MBI5248181.1"/>
    <property type="molecule type" value="Genomic_DNA"/>
</dbReference>
<dbReference type="AlphaFoldDB" id="A0A9D6UXE2"/>
<evidence type="ECO:0000313" key="5">
    <source>
        <dbReference type="Proteomes" id="UP000807825"/>
    </source>
</evidence>
<evidence type="ECO:0000256" key="2">
    <source>
        <dbReference type="PROSITE-ProRule" id="PRU00169"/>
    </source>
</evidence>
<dbReference type="PANTHER" id="PTHR44591:SF25">
    <property type="entry name" value="CHEMOTAXIS TWO-COMPONENT RESPONSE REGULATOR"/>
    <property type="match status" value="1"/>
</dbReference>
<proteinExistence type="predicted"/>
<reference evidence="4" key="1">
    <citation type="submission" date="2020-07" db="EMBL/GenBank/DDBJ databases">
        <title>Huge and variable diversity of episymbiotic CPR bacteria and DPANN archaea in groundwater ecosystems.</title>
        <authorList>
            <person name="He C.Y."/>
            <person name="Keren R."/>
            <person name="Whittaker M."/>
            <person name="Farag I.F."/>
            <person name="Doudna J."/>
            <person name="Cate J.H.D."/>
            <person name="Banfield J.F."/>
        </authorList>
    </citation>
    <scope>NUCLEOTIDE SEQUENCE</scope>
    <source>
        <strain evidence="4">NC_groundwater_1664_Pr3_B-0.1um_52_9</strain>
    </source>
</reference>
<comment type="caution">
    <text evidence="4">The sequence shown here is derived from an EMBL/GenBank/DDBJ whole genome shotgun (WGS) entry which is preliminary data.</text>
</comment>
<protein>
    <submittedName>
        <fullName evidence="4">Response regulator</fullName>
    </submittedName>
</protein>
<feature type="modified residue" description="4-aspartylphosphate" evidence="2">
    <location>
        <position position="56"/>
    </location>
</feature>
<dbReference type="InterPro" id="IPR025497">
    <property type="entry name" value="PatA-like_N"/>
</dbReference>
<organism evidence="4 5">
    <name type="scientific">Desulfomonile tiedjei</name>
    <dbReference type="NCBI Taxonomy" id="2358"/>
    <lineage>
        <taxon>Bacteria</taxon>
        <taxon>Pseudomonadati</taxon>
        <taxon>Thermodesulfobacteriota</taxon>
        <taxon>Desulfomonilia</taxon>
        <taxon>Desulfomonilales</taxon>
        <taxon>Desulfomonilaceae</taxon>
        <taxon>Desulfomonile</taxon>
    </lineage>
</organism>
<dbReference type="Pfam" id="PF14332">
    <property type="entry name" value="DUF4388"/>
    <property type="match status" value="1"/>
</dbReference>
<dbReference type="GO" id="GO:0000160">
    <property type="term" value="P:phosphorelay signal transduction system"/>
    <property type="evidence" value="ECO:0007669"/>
    <property type="project" value="InterPro"/>
</dbReference>